<reference evidence="9 10" key="1">
    <citation type="submission" date="2016-03" db="EMBL/GenBank/DDBJ databases">
        <title>Niastella vici sp. nov., isolated from farmland soil.</title>
        <authorList>
            <person name="Chen L."/>
            <person name="Wang D."/>
            <person name="Yang S."/>
            <person name="Wang G."/>
        </authorList>
    </citation>
    <scope>NUCLEOTIDE SEQUENCE [LARGE SCALE GENOMIC DNA]</scope>
    <source>
        <strain evidence="9 10">DJ57</strain>
    </source>
</reference>
<keyword evidence="10" id="KW-1185">Reference proteome</keyword>
<dbReference type="InterPro" id="IPR025857">
    <property type="entry name" value="MacB_PCD"/>
</dbReference>
<feature type="domain" description="ABC3 transporter permease C-terminal" evidence="7">
    <location>
        <begin position="287"/>
        <end position="401"/>
    </location>
</feature>
<name>A0A1V9FRW9_9BACT</name>
<evidence type="ECO:0000256" key="6">
    <source>
        <dbReference type="SAM" id="Phobius"/>
    </source>
</evidence>
<feature type="domain" description="ABC3 transporter permease C-terminal" evidence="7">
    <location>
        <begin position="669"/>
        <end position="783"/>
    </location>
</feature>
<evidence type="ECO:0000313" key="9">
    <source>
        <dbReference type="EMBL" id="OQP61105.1"/>
    </source>
</evidence>
<dbReference type="Pfam" id="PF12704">
    <property type="entry name" value="MacB_PCD"/>
    <property type="match status" value="2"/>
</dbReference>
<dbReference type="Proteomes" id="UP000192796">
    <property type="component" value="Unassembled WGS sequence"/>
</dbReference>
<feature type="transmembrane region" description="Helical" evidence="6">
    <location>
        <begin position="370"/>
        <end position="393"/>
    </location>
</feature>
<feature type="transmembrane region" description="Helical" evidence="6">
    <location>
        <begin position="423"/>
        <end position="443"/>
    </location>
</feature>
<dbReference type="InterPro" id="IPR003838">
    <property type="entry name" value="ABC3_permease_C"/>
</dbReference>
<comment type="subcellular location">
    <subcellularLocation>
        <location evidence="1">Cell membrane</location>
        <topology evidence="1">Multi-pass membrane protein</topology>
    </subcellularLocation>
</comment>
<gene>
    <name evidence="9" type="ORF">A3860_05140</name>
</gene>
<feature type="transmembrane region" description="Helical" evidence="6">
    <location>
        <begin position="719"/>
        <end position="739"/>
    </location>
</feature>
<sequence length="790" mass="88793">MFRNFLRTAWRNLLKHKSNTLINIAGLTIGMSVALLIGLWIWNELSFDHYHERYKRIAQAMDVQTFNGNTSTSEAIAIPLADAIRTKYGDDFKHVVLAFPNYTHSLAVGDRRVSAPGTWADPELPEMLTFKMISGEQNALKDASSALISQSLATALFGKEEATNKTITMDNSVVLKVGGVFEDLPENTTFHNTTIFLPWNKALTVLPWLKENTTLWDTRFWKLFVELNEGVDLDKANAKIRNIAKPFIKEGNEEIFLHPMSKWHLYNDFREGKAYGGRLKLVWLFAIIGVFILVLACINFMNLTTARSSIRAKEVGIRKAIGSTRWQLMGQFFGEAILVSVIAFIIAIGVAQLSLSFFNEISHKQVSIPYASPVFWGLTLLVSLVTGLFAGSYPSFYLSAFQPIKVLKGGFAAGPSSALPRKILLVIQFTVSIVLMIGTIIVYRQIQYAKERPIGYQRDGLLTIVMNTPELNSAPYNRLRDELIQTGVVSDIAESSFTTTETIRLDNDYSWKGKDPNVTALIGTVGATHDYGKTIGWHLKEGRDFSRDYPSDSTMIIINEATARLTGMQHPVGESIRFGGRDHMIIGVVKDMITQSPYTHPESTIFYMTYKENNILFIKLRPTGSLQNAIARIEPVFKRFNPGAFEYQFVDEEYARKFDNEVQIGKLAMVFTVLAIFISCLGLFGLASFTAEQRRKEIGVRKVLGASVYNLWGMLLKDFVLLIILSLLIASPLVYLFMYKWLQNYEYRTNISLWIFLATGVGTLAITIATVSYQSIKAATANPKESLKDQ</sequence>
<feature type="transmembrane region" description="Helical" evidence="6">
    <location>
        <begin position="336"/>
        <end position="358"/>
    </location>
</feature>
<accession>A0A1V9FRW9</accession>
<feature type="domain" description="MacB-like periplasmic core" evidence="8">
    <location>
        <begin position="430"/>
        <end position="635"/>
    </location>
</feature>
<evidence type="ECO:0000313" key="10">
    <source>
        <dbReference type="Proteomes" id="UP000192796"/>
    </source>
</evidence>
<feature type="transmembrane region" description="Helical" evidence="6">
    <location>
        <begin position="667"/>
        <end position="687"/>
    </location>
</feature>
<organism evidence="9 10">
    <name type="scientific">Niastella vici</name>
    <dbReference type="NCBI Taxonomy" id="1703345"/>
    <lineage>
        <taxon>Bacteria</taxon>
        <taxon>Pseudomonadati</taxon>
        <taxon>Bacteroidota</taxon>
        <taxon>Chitinophagia</taxon>
        <taxon>Chitinophagales</taxon>
        <taxon>Chitinophagaceae</taxon>
        <taxon>Niastella</taxon>
    </lineage>
</organism>
<feature type="transmembrane region" description="Helical" evidence="6">
    <location>
        <begin position="281"/>
        <end position="301"/>
    </location>
</feature>
<evidence type="ECO:0000256" key="5">
    <source>
        <dbReference type="ARBA" id="ARBA00023136"/>
    </source>
</evidence>
<dbReference type="STRING" id="1703345.A3860_05140"/>
<dbReference type="PANTHER" id="PTHR30572:SF18">
    <property type="entry name" value="ABC-TYPE MACROLIDE FAMILY EXPORT SYSTEM PERMEASE COMPONENT 2"/>
    <property type="match status" value="1"/>
</dbReference>
<dbReference type="OrthoDB" id="5933722at2"/>
<keyword evidence="5 6" id="KW-0472">Membrane</keyword>
<proteinExistence type="predicted"/>
<feature type="transmembrane region" description="Helical" evidence="6">
    <location>
        <begin position="20"/>
        <end position="42"/>
    </location>
</feature>
<evidence type="ECO:0000259" key="8">
    <source>
        <dbReference type="Pfam" id="PF12704"/>
    </source>
</evidence>
<keyword evidence="4 6" id="KW-1133">Transmembrane helix</keyword>
<dbReference type="AlphaFoldDB" id="A0A1V9FRW9"/>
<dbReference type="EMBL" id="LVYD01000058">
    <property type="protein sequence ID" value="OQP61105.1"/>
    <property type="molecule type" value="Genomic_DNA"/>
</dbReference>
<evidence type="ECO:0000256" key="4">
    <source>
        <dbReference type="ARBA" id="ARBA00022989"/>
    </source>
</evidence>
<comment type="caution">
    <text evidence="9">The sequence shown here is derived from an EMBL/GenBank/DDBJ whole genome shotgun (WGS) entry which is preliminary data.</text>
</comment>
<dbReference type="RefSeq" id="WP_081151397.1">
    <property type="nucleotide sequence ID" value="NZ_LVYD01000058.1"/>
</dbReference>
<feature type="transmembrane region" description="Helical" evidence="6">
    <location>
        <begin position="751"/>
        <end position="773"/>
    </location>
</feature>
<evidence type="ECO:0000259" key="7">
    <source>
        <dbReference type="Pfam" id="PF02687"/>
    </source>
</evidence>
<evidence type="ECO:0000256" key="3">
    <source>
        <dbReference type="ARBA" id="ARBA00022692"/>
    </source>
</evidence>
<dbReference type="GO" id="GO:0022857">
    <property type="term" value="F:transmembrane transporter activity"/>
    <property type="evidence" value="ECO:0007669"/>
    <property type="project" value="TreeGrafter"/>
</dbReference>
<evidence type="ECO:0000256" key="2">
    <source>
        <dbReference type="ARBA" id="ARBA00022475"/>
    </source>
</evidence>
<protein>
    <submittedName>
        <fullName evidence="9">ABC transporter permease</fullName>
    </submittedName>
</protein>
<dbReference type="Pfam" id="PF02687">
    <property type="entry name" value="FtsX"/>
    <property type="match status" value="2"/>
</dbReference>
<keyword evidence="2" id="KW-1003">Cell membrane</keyword>
<dbReference type="PANTHER" id="PTHR30572">
    <property type="entry name" value="MEMBRANE COMPONENT OF TRANSPORTER-RELATED"/>
    <property type="match status" value="1"/>
</dbReference>
<dbReference type="GO" id="GO:0005886">
    <property type="term" value="C:plasma membrane"/>
    <property type="evidence" value="ECO:0007669"/>
    <property type="project" value="UniProtKB-SubCell"/>
</dbReference>
<keyword evidence="3 6" id="KW-0812">Transmembrane</keyword>
<dbReference type="InterPro" id="IPR050250">
    <property type="entry name" value="Macrolide_Exporter_MacB"/>
</dbReference>
<feature type="domain" description="MacB-like periplasmic core" evidence="8">
    <location>
        <begin position="20"/>
        <end position="242"/>
    </location>
</feature>
<evidence type="ECO:0000256" key="1">
    <source>
        <dbReference type="ARBA" id="ARBA00004651"/>
    </source>
</evidence>